<proteinExistence type="predicted"/>
<dbReference type="Proteomes" id="UP001187471">
    <property type="component" value="Unassembled WGS sequence"/>
</dbReference>
<reference evidence="4" key="1">
    <citation type="submission" date="2022-12" db="EMBL/GenBank/DDBJ databases">
        <title>Draft genome assemblies for two species of Escallonia (Escalloniales).</title>
        <authorList>
            <person name="Chanderbali A."/>
            <person name="Dervinis C."/>
            <person name="Anghel I."/>
            <person name="Soltis D."/>
            <person name="Soltis P."/>
            <person name="Zapata F."/>
        </authorList>
    </citation>
    <scope>NUCLEOTIDE SEQUENCE</scope>
    <source>
        <strain evidence="4">UCBG92.1500</strain>
        <tissue evidence="4">Leaf</tissue>
    </source>
</reference>
<dbReference type="GO" id="GO:0009507">
    <property type="term" value="C:chloroplast"/>
    <property type="evidence" value="ECO:0007669"/>
    <property type="project" value="TreeGrafter"/>
</dbReference>
<accession>A0AA88TZH3</accession>
<comment type="caution">
    <text evidence="4">The sequence shown here is derived from an EMBL/GenBank/DDBJ whole genome shotgun (WGS) entry which is preliminary data.</text>
</comment>
<feature type="region of interest" description="Disordered" evidence="3">
    <location>
        <begin position="77"/>
        <end position="101"/>
    </location>
</feature>
<evidence type="ECO:0000313" key="4">
    <source>
        <dbReference type="EMBL" id="KAK2965714.1"/>
    </source>
</evidence>
<dbReference type="GO" id="GO:0042286">
    <property type="term" value="F:glutamate-1-semialdehyde 2,1-aminomutase activity"/>
    <property type="evidence" value="ECO:0007669"/>
    <property type="project" value="UniProtKB-EC"/>
</dbReference>
<dbReference type="SUPFAM" id="SSF53383">
    <property type="entry name" value="PLP-dependent transferases"/>
    <property type="match status" value="1"/>
</dbReference>
<dbReference type="AlphaFoldDB" id="A0AA88TZH3"/>
<dbReference type="InterPro" id="IPR015422">
    <property type="entry name" value="PyrdxlP-dep_Trfase_small"/>
</dbReference>
<evidence type="ECO:0000256" key="1">
    <source>
        <dbReference type="ARBA" id="ARBA00001579"/>
    </source>
</evidence>
<evidence type="ECO:0000256" key="2">
    <source>
        <dbReference type="ARBA" id="ARBA00001933"/>
    </source>
</evidence>
<feature type="non-terminal residue" evidence="4">
    <location>
        <position position="1"/>
    </location>
</feature>
<comment type="cofactor">
    <cofactor evidence="2">
        <name>pyridoxal 5'-phosphate</name>
        <dbReference type="ChEBI" id="CHEBI:597326"/>
    </cofactor>
</comment>
<keyword evidence="5" id="KW-1185">Reference proteome</keyword>
<dbReference type="PANTHER" id="PTHR43713">
    <property type="entry name" value="GLUTAMATE-1-SEMIALDEHYDE 2,1-AMINOMUTASE"/>
    <property type="match status" value="1"/>
</dbReference>
<dbReference type="Gene3D" id="3.90.1150.10">
    <property type="entry name" value="Aspartate Aminotransferase, domain 1"/>
    <property type="match status" value="1"/>
</dbReference>
<comment type="catalytic activity">
    <reaction evidence="1">
        <text>(S)-4-amino-5-oxopentanoate = 5-aminolevulinate</text>
        <dbReference type="Rhea" id="RHEA:14265"/>
        <dbReference type="ChEBI" id="CHEBI:57501"/>
        <dbReference type="ChEBI" id="CHEBI:356416"/>
        <dbReference type="EC" id="5.4.3.8"/>
    </reaction>
</comment>
<dbReference type="EMBL" id="JAVXUO010003188">
    <property type="protein sequence ID" value="KAK2965714.1"/>
    <property type="molecule type" value="Genomic_DNA"/>
</dbReference>
<protein>
    <submittedName>
        <fullName evidence="4">Uncharacterized protein</fullName>
    </submittedName>
</protein>
<name>A0AA88TZH3_9ASTE</name>
<evidence type="ECO:0000256" key="3">
    <source>
        <dbReference type="SAM" id="MobiDB-lite"/>
    </source>
</evidence>
<organism evidence="4 5">
    <name type="scientific">Escallonia rubra</name>
    <dbReference type="NCBI Taxonomy" id="112253"/>
    <lineage>
        <taxon>Eukaryota</taxon>
        <taxon>Viridiplantae</taxon>
        <taxon>Streptophyta</taxon>
        <taxon>Embryophyta</taxon>
        <taxon>Tracheophyta</taxon>
        <taxon>Spermatophyta</taxon>
        <taxon>Magnoliopsida</taxon>
        <taxon>eudicotyledons</taxon>
        <taxon>Gunneridae</taxon>
        <taxon>Pentapetalae</taxon>
        <taxon>asterids</taxon>
        <taxon>campanulids</taxon>
        <taxon>Escalloniales</taxon>
        <taxon>Escalloniaceae</taxon>
        <taxon>Escallonia</taxon>
    </lineage>
</organism>
<gene>
    <name evidence="4" type="ORF">RJ640_022241</name>
</gene>
<dbReference type="InterPro" id="IPR015424">
    <property type="entry name" value="PyrdxlP-dep_Trfase"/>
</dbReference>
<sequence>MFGFFFIEGPVFNFEDAKKSDMAKFARFFRGMLEEGVYFAPSQFEAGFTSLAHASEDIQRTIAAADKSCSFKFRKGKKRKGKTAASGTISSPEAAAETPAKWRSRTRMLMQVVKLLPKVAFTGSKGDGGVEGPGEVTSAEMANVVSTHSNGNGQQL</sequence>
<dbReference type="PANTHER" id="PTHR43713:SF3">
    <property type="entry name" value="GLUTAMATE-1-SEMIALDEHYDE 2,1-AMINOMUTASE 1, CHLOROPLASTIC-RELATED"/>
    <property type="match status" value="1"/>
</dbReference>
<evidence type="ECO:0000313" key="5">
    <source>
        <dbReference type="Proteomes" id="UP001187471"/>
    </source>
</evidence>